<dbReference type="Proteomes" id="UP000232587">
    <property type="component" value="Unassembled WGS sequence"/>
</dbReference>
<dbReference type="GO" id="GO:0003677">
    <property type="term" value="F:DNA binding"/>
    <property type="evidence" value="ECO:0007669"/>
    <property type="project" value="UniProtKB-UniRule"/>
</dbReference>
<dbReference type="Pfam" id="PF00589">
    <property type="entry name" value="Phage_integrase"/>
    <property type="match status" value="1"/>
</dbReference>
<comment type="similarity">
    <text evidence="1">Belongs to the 'phage' integrase family.</text>
</comment>
<evidence type="ECO:0000259" key="6">
    <source>
        <dbReference type="PROSITE" id="PS51898"/>
    </source>
</evidence>
<dbReference type="InterPro" id="IPR002104">
    <property type="entry name" value="Integrase_catalytic"/>
</dbReference>
<dbReference type="CDD" id="cd00796">
    <property type="entry name" value="INT_Rci_Hp1_C"/>
    <property type="match status" value="1"/>
</dbReference>
<evidence type="ECO:0000259" key="7">
    <source>
        <dbReference type="PROSITE" id="PS51900"/>
    </source>
</evidence>
<evidence type="ECO:0000313" key="8">
    <source>
        <dbReference type="EMBL" id="PKB19622.1"/>
    </source>
</evidence>
<reference evidence="8 9" key="1">
    <citation type="submission" date="2017-11" db="EMBL/GenBank/DDBJ databases">
        <title>Genomic Encyclopedia of Type Strains, Phase III (KMG-III): the genomes of soil and plant-associated and newly described type strains.</title>
        <authorList>
            <person name="Whitman W."/>
        </authorList>
    </citation>
    <scope>NUCLEOTIDE SEQUENCE [LARGE SCALE GENOMIC DNA]</scope>
    <source>
        <strain evidence="8 9">CGMCC 1.12274</strain>
    </source>
</reference>
<dbReference type="OrthoDB" id="5464621at2"/>
<keyword evidence="3 5" id="KW-0238">DNA-binding</keyword>
<evidence type="ECO:0000256" key="1">
    <source>
        <dbReference type="ARBA" id="ARBA00008857"/>
    </source>
</evidence>
<organism evidence="8 9">
    <name type="scientific">Novosphingobium kunmingense</name>
    <dbReference type="NCBI Taxonomy" id="1211806"/>
    <lineage>
        <taxon>Bacteria</taxon>
        <taxon>Pseudomonadati</taxon>
        <taxon>Pseudomonadota</taxon>
        <taxon>Alphaproteobacteria</taxon>
        <taxon>Sphingomonadales</taxon>
        <taxon>Sphingomonadaceae</taxon>
        <taxon>Novosphingobium</taxon>
    </lineage>
</organism>
<dbReference type="InterPro" id="IPR011010">
    <property type="entry name" value="DNA_brk_join_enz"/>
</dbReference>
<dbReference type="GO" id="GO:0006310">
    <property type="term" value="P:DNA recombination"/>
    <property type="evidence" value="ECO:0007669"/>
    <property type="project" value="UniProtKB-KW"/>
</dbReference>
<dbReference type="SUPFAM" id="SSF56349">
    <property type="entry name" value="DNA breaking-rejoining enzymes"/>
    <property type="match status" value="1"/>
</dbReference>
<name>A0A2N0HL10_9SPHN</name>
<evidence type="ECO:0000256" key="4">
    <source>
        <dbReference type="ARBA" id="ARBA00023172"/>
    </source>
</evidence>
<dbReference type="InterPro" id="IPR010998">
    <property type="entry name" value="Integrase_recombinase_N"/>
</dbReference>
<dbReference type="AlphaFoldDB" id="A0A2N0HL10"/>
<dbReference type="InterPro" id="IPR057084">
    <property type="entry name" value="Int_N"/>
</dbReference>
<dbReference type="InterPro" id="IPR050090">
    <property type="entry name" value="Tyrosine_recombinase_XerCD"/>
</dbReference>
<feature type="domain" description="Core-binding (CB)" evidence="7">
    <location>
        <begin position="53"/>
        <end position="136"/>
    </location>
</feature>
<keyword evidence="9" id="KW-1185">Reference proteome</keyword>
<dbReference type="Pfam" id="PF24624">
    <property type="entry name" value="Int_N"/>
    <property type="match status" value="1"/>
</dbReference>
<sequence length="343" mass="38824">MPLYQRQGSPFWWYSFTWGGVRFRGSTGTEKERDARLIEAEALAAAKEKRTYKDAWRLRDAFGAYWDEHAKHQRSADFVFHKLEQLSRLLGKDTPITDLTNAKLLDYRARRRGEGLAANTVNRDLAILKAALNHARQMHGKPVAELAWKRLRADEPPHRIRFLSHKEYAALLAACDADLHRAVTFAVATGLRKANVVGLTWNQVDLARGAIVVPVKGGKLHTVRMTPQLRAMLGRTRVRKGRVFDTTNFRKRWEKAVKDAGLDDFRFHDLRHTFASWARMAGADIADICDALGHSSTAVTMRYAHIEPTQHISAFDRVAAGVWSQSGAHDAPKALRTKQTRKA</sequence>
<evidence type="ECO:0000256" key="5">
    <source>
        <dbReference type="PROSITE-ProRule" id="PRU01248"/>
    </source>
</evidence>
<dbReference type="InterPro" id="IPR044068">
    <property type="entry name" value="CB"/>
</dbReference>
<dbReference type="EMBL" id="PHUF01000003">
    <property type="protein sequence ID" value="PKB19622.1"/>
    <property type="molecule type" value="Genomic_DNA"/>
</dbReference>
<gene>
    <name evidence="8" type="ORF">B0I00_1860</name>
</gene>
<dbReference type="PANTHER" id="PTHR30349">
    <property type="entry name" value="PHAGE INTEGRASE-RELATED"/>
    <property type="match status" value="1"/>
</dbReference>
<keyword evidence="4" id="KW-0233">DNA recombination</keyword>
<dbReference type="Gene3D" id="1.10.150.130">
    <property type="match status" value="1"/>
</dbReference>
<dbReference type="Gene3D" id="1.10.443.10">
    <property type="entry name" value="Intergrase catalytic core"/>
    <property type="match status" value="1"/>
</dbReference>
<feature type="domain" description="Tyr recombinase" evidence="6">
    <location>
        <begin position="158"/>
        <end position="317"/>
    </location>
</feature>
<comment type="caution">
    <text evidence="8">The sequence shown here is derived from an EMBL/GenBank/DDBJ whole genome shotgun (WGS) entry which is preliminary data.</text>
</comment>
<dbReference type="PROSITE" id="PS51900">
    <property type="entry name" value="CB"/>
    <property type="match status" value="1"/>
</dbReference>
<dbReference type="PANTHER" id="PTHR30349:SF64">
    <property type="entry name" value="PROPHAGE INTEGRASE INTD-RELATED"/>
    <property type="match status" value="1"/>
</dbReference>
<dbReference type="GO" id="GO:0015074">
    <property type="term" value="P:DNA integration"/>
    <property type="evidence" value="ECO:0007669"/>
    <property type="project" value="UniProtKB-KW"/>
</dbReference>
<dbReference type="RefSeq" id="WP_100867068.1">
    <property type="nucleotide sequence ID" value="NZ_PHUF01000003.1"/>
</dbReference>
<evidence type="ECO:0000313" key="9">
    <source>
        <dbReference type="Proteomes" id="UP000232587"/>
    </source>
</evidence>
<evidence type="ECO:0000256" key="3">
    <source>
        <dbReference type="ARBA" id="ARBA00023125"/>
    </source>
</evidence>
<protein>
    <submittedName>
        <fullName evidence="8">Site-specific recombinase XerD</fullName>
    </submittedName>
</protein>
<proteinExistence type="inferred from homology"/>
<keyword evidence="2" id="KW-0229">DNA integration</keyword>
<evidence type="ECO:0000256" key="2">
    <source>
        <dbReference type="ARBA" id="ARBA00022908"/>
    </source>
</evidence>
<dbReference type="InterPro" id="IPR013762">
    <property type="entry name" value="Integrase-like_cat_sf"/>
</dbReference>
<dbReference type="PROSITE" id="PS51898">
    <property type="entry name" value="TYR_RECOMBINASE"/>
    <property type="match status" value="1"/>
</dbReference>
<accession>A0A2N0HL10</accession>